<organism evidence="3 4">
    <name type="scientific">Legionella cherrii</name>
    <dbReference type="NCBI Taxonomy" id="28084"/>
    <lineage>
        <taxon>Bacteria</taxon>
        <taxon>Pseudomonadati</taxon>
        <taxon>Pseudomonadota</taxon>
        <taxon>Gammaproteobacteria</taxon>
        <taxon>Legionellales</taxon>
        <taxon>Legionellaceae</taxon>
        <taxon>Legionella</taxon>
    </lineage>
</organism>
<feature type="region of interest" description="Disordered" evidence="2">
    <location>
        <begin position="468"/>
        <end position="504"/>
    </location>
</feature>
<gene>
    <name evidence="3" type="ORF">NCTC11976_01549</name>
</gene>
<evidence type="ECO:0000313" key="4">
    <source>
        <dbReference type="Proteomes" id="UP000277577"/>
    </source>
</evidence>
<feature type="compositionally biased region" description="Basic and acidic residues" evidence="2">
    <location>
        <begin position="470"/>
        <end position="484"/>
    </location>
</feature>
<dbReference type="EMBL" id="LR134173">
    <property type="protein sequence ID" value="VEB35818.1"/>
    <property type="molecule type" value="Genomic_DNA"/>
</dbReference>
<evidence type="ECO:0000256" key="1">
    <source>
        <dbReference type="SAM" id="Coils"/>
    </source>
</evidence>
<keyword evidence="1" id="KW-0175">Coiled coil</keyword>
<keyword evidence="4" id="KW-1185">Reference proteome</keyword>
<evidence type="ECO:0000256" key="2">
    <source>
        <dbReference type="SAM" id="MobiDB-lite"/>
    </source>
</evidence>
<accession>A0ABY6T5F0</accession>
<sequence length="765" mass="87936">MGSIHLSPDEHLKRVMGNPSDAILKQHELSEATYPLLVSYLGWLRRLNGVQNKNDVIRQNEQIFSEFIHLCEHNLLFFLTVTGRFDVIRKLFEDKDLFSKERALLDEIEKEHAKAAAAKLQDFVYVPRKKESTILQQPEEPKPHRLPASEWEKSLYGLTNMDLYQYYEEEMKRITYVHHMKHIKLMDTTYEEHMTSMRKALDLIVEDERINEVKKQKAIAIYQSIMAKKEEMETELNHLLPLATEQSDVAMLNIEIIEKHRQLKEEKLKEVQEILEQFFEEMRDESPQLKIIYEEHQENIQNFKKESQTIQLQWEQEMQTLSTHYENARVLALEDISSSLNSILDELKKCPVDELDKEQVSRLDAGIRQLKLYKDGLKKAEGYEATQLLLSQCNKELETIAGIVQPVLPEDVRKRFELNVNLMKQMIAAAPKEGADFMMLTSDSSSLKQKNPDEGPIISNPTMDLTEEQQVERQSHISDVERLSMGKPQATTPKDENPQAAPLSAERKIEVESLIPVVEHSSEMPQATIPKDDDPQAAPLLAEGNMEVESLMTVVEHKTVKMPQATTPKDDNPHANPLSAEGEIEVESLMPVDEHSSEKMSQDTLPDDKKLQATSLPEEQRIEAKLSTPEQEIDQSENQSIAAEENPHNVHRYRFFMNSVRDGTEFITFDPEKQRHYESMLKELSSILKELQQEYGAEVLAKIQEIEVLIKDAKSIGFDRANPSHIQKICDACDLGIDYEPLDHVKDSLSSIIQLKNNPQSSVGM</sequence>
<dbReference type="RefSeq" id="WP_028382304.1">
    <property type="nucleotide sequence ID" value="NZ_CAAAIT010000002.1"/>
</dbReference>
<dbReference type="Proteomes" id="UP000277577">
    <property type="component" value="Chromosome"/>
</dbReference>
<reference evidence="3 4" key="1">
    <citation type="submission" date="2018-12" db="EMBL/GenBank/DDBJ databases">
        <authorList>
            <consortium name="Pathogen Informatics"/>
        </authorList>
    </citation>
    <scope>NUCLEOTIDE SEQUENCE [LARGE SCALE GENOMIC DNA]</scope>
    <source>
        <strain evidence="3 4">NCTC11976</strain>
    </source>
</reference>
<protein>
    <submittedName>
        <fullName evidence="3">Uncharacterized protein</fullName>
    </submittedName>
</protein>
<evidence type="ECO:0000313" key="3">
    <source>
        <dbReference type="EMBL" id="VEB35818.1"/>
    </source>
</evidence>
<proteinExistence type="predicted"/>
<feature type="coiled-coil region" evidence="1">
    <location>
        <begin position="254"/>
        <end position="313"/>
    </location>
</feature>
<name>A0ABY6T5F0_9GAMM</name>